<feature type="transmembrane region" description="Helical" evidence="2">
    <location>
        <begin position="131"/>
        <end position="152"/>
    </location>
</feature>
<feature type="compositionally biased region" description="Acidic residues" evidence="1">
    <location>
        <begin position="182"/>
        <end position="192"/>
    </location>
</feature>
<dbReference type="Pfam" id="PF04186">
    <property type="entry name" value="FxsA"/>
    <property type="match status" value="1"/>
</dbReference>
<protein>
    <submittedName>
        <fullName evidence="3">Exlusion protein FxsA</fullName>
    </submittedName>
</protein>
<sequence length="207" mass="22347">MAIPARTRSWISDEFIRHPSALRLGLAPVCPYVGRCRRQVNLGAIHGCEGGRLMWVLLAILAWPLVEIGLFVEIGGRIGLWPTLAWVIATAALGILVMRAEAVRGHMRLRQGLSALGRPDAGLGRGVFRGLAGLLLVLPGFLTDALGLILLLPPVQDLLTARLMARVTVVQAGGRPAPPEPDVIEAEWEEVPPSEVGRRGRSGWTED</sequence>
<dbReference type="Proteomes" id="UP000241362">
    <property type="component" value="Unassembled WGS sequence"/>
</dbReference>
<evidence type="ECO:0000256" key="2">
    <source>
        <dbReference type="SAM" id="Phobius"/>
    </source>
</evidence>
<keyword evidence="2" id="KW-0812">Transmembrane</keyword>
<evidence type="ECO:0000256" key="1">
    <source>
        <dbReference type="SAM" id="MobiDB-lite"/>
    </source>
</evidence>
<dbReference type="GO" id="GO:0016020">
    <property type="term" value="C:membrane"/>
    <property type="evidence" value="ECO:0007669"/>
    <property type="project" value="InterPro"/>
</dbReference>
<evidence type="ECO:0000313" key="3">
    <source>
        <dbReference type="EMBL" id="PTE16609.1"/>
    </source>
</evidence>
<keyword evidence="2" id="KW-1133">Transmembrane helix</keyword>
<feature type="transmembrane region" description="Helical" evidence="2">
    <location>
        <begin position="53"/>
        <end position="72"/>
    </location>
</feature>
<dbReference type="PANTHER" id="PTHR35335">
    <property type="entry name" value="UPF0716 PROTEIN FXSA"/>
    <property type="match status" value="1"/>
</dbReference>
<accession>A0A2T4JFB9</accession>
<keyword evidence="4" id="KW-1185">Reference proteome</keyword>
<dbReference type="EMBL" id="PZKE01000001">
    <property type="protein sequence ID" value="PTE16609.1"/>
    <property type="molecule type" value="Genomic_DNA"/>
</dbReference>
<dbReference type="InterPro" id="IPR007313">
    <property type="entry name" value="FxsA"/>
</dbReference>
<gene>
    <name evidence="3" type="ORF">C5F44_01800</name>
</gene>
<name>A0A2T4JFB9_FUSBL</name>
<reference evidence="3 4" key="1">
    <citation type="submission" date="2018-03" db="EMBL/GenBank/DDBJ databases">
        <title>Rhodobacter blasticus.</title>
        <authorList>
            <person name="Meyer T.E."/>
            <person name="Miller S."/>
            <person name="Lodha T."/>
            <person name="Gandham S."/>
            <person name="Chintalapati S."/>
            <person name="Chintalapati V.R."/>
        </authorList>
    </citation>
    <scope>NUCLEOTIDE SEQUENCE [LARGE SCALE GENOMIC DNA]</scope>
    <source>
        <strain evidence="3 4">DSM 2131</strain>
    </source>
</reference>
<keyword evidence="2" id="KW-0472">Membrane</keyword>
<dbReference type="NCBIfam" id="NF008528">
    <property type="entry name" value="PRK11463.1-2"/>
    <property type="match status" value="1"/>
</dbReference>
<comment type="caution">
    <text evidence="3">The sequence shown here is derived from an EMBL/GenBank/DDBJ whole genome shotgun (WGS) entry which is preliminary data.</text>
</comment>
<evidence type="ECO:0000313" key="4">
    <source>
        <dbReference type="Proteomes" id="UP000241362"/>
    </source>
</evidence>
<feature type="transmembrane region" description="Helical" evidence="2">
    <location>
        <begin position="78"/>
        <end position="98"/>
    </location>
</feature>
<organism evidence="3 4">
    <name type="scientific">Fuscovulum blasticum DSM 2131</name>
    <dbReference type="NCBI Taxonomy" id="1188250"/>
    <lineage>
        <taxon>Bacteria</taxon>
        <taxon>Pseudomonadati</taxon>
        <taxon>Pseudomonadota</taxon>
        <taxon>Alphaproteobacteria</taxon>
        <taxon>Rhodobacterales</taxon>
        <taxon>Paracoccaceae</taxon>
        <taxon>Pseudogemmobacter</taxon>
    </lineage>
</organism>
<dbReference type="AlphaFoldDB" id="A0A2T4JFB9"/>
<proteinExistence type="predicted"/>
<feature type="region of interest" description="Disordered" evidence="1">
    <location>
        <begin position="174"/>
        <end position="207"/>
    </location>
</feature>
<dbReference type="PANTHER" id="PTHR35335:SF1">
    <property type="entry name" value="UPF0716 PROTEIN FXSA"/>
    <property type="match status" value="1"/>
</dbReference>